<evidence type="ECO:0000313" key="1">
    <source>
        <dbReference type="EMBL" id="GAG98182.1"/>
    </source>
</evidence>
<protein>
    <submittedName>
        <fullName evidence="1">Uncharacterized protein</fullName>
    </submittedName>
</protein>
<organism evidence="1">
    <name type="scientific">marine sediment metagenome</name>
    <dbReference type="NCBI Taxonomy" id="412755"/>
    <lineage>
        <taxon>unclassified sequences</taxon>
        <taxon>metagenomes</taxon>
        <taxon>ecological metagenomes</taxon>
    </lineage>
</organism>
<proteinExistence type="predicted"/>
<dbReference type="EMBL" id="BART01019947">
    <property type="protein sequence ID" value="GAG98182.1"/>
    <property type="molecule type" value="Genomic_DNA"/>
</dbReference>
<feature type="non-terminal residue" evidence="1">
    <location>
        <position position="136"/>
    </location>
</feature>
<comment type="caution">
    <text evidence="1">The sequence shown here is derived from an EMBL/GenBank/DDBJ whole genome shotgun (WGS) entry which is preliminary data.</text>
</comment>
<reference evidence="1" key="1">
    <citation type="journal article" date="2014" name="Front. Microbiol.">
        <title>High frequency of phylogenetically diverse reductive dehalogenase-homologous genes in deep subseafloor sedimentary metagenomes.</title>
        <authorList>
            <person name="Kawai M."/>
            <person name="Futagami T."/>
            <person name="Toyoda A."/>
            <person name="Takaki Y."/>
            <person name="Nishi S."/>
            <person name="Hori S."/>
            <person name="Arai W."/>
            <person name="Tsubouchi T."/>
            <person name="Morono Y."/>
            <person name="Uchiyama I."/>
            <person name="Ito T."/>
            <person name="Fujiyama A."/>
            <person name="Inagaki F."/>
            <person name="Takami H."/>
        </authorList>
    </citation>
    <scope>NUCLEOTIDE SEQUENCE</scope>
    <source>
        <strain evidence="1">Expedition CK06-06</strain>
    </source>
</reference>
<dbReference type="Pfam" id="PF14907">
    <property type="entry name" value="NTP_transf_5"/>
    <property type="match status" value="1"/>
</dbReference>
<dbReference type="AlphaFoldDB" id="X1CZ56"/>
<accession>X1CZ56</accession>
<name>X1CZ56_9ZZZZ</name>
<sequence length="136" mass="16120">MNEPTIKRYIARLLNLKREKEGVDEIWNTLELMGWNDIINIAQEHRVMTFLFYKIKHLGLAEKLKPETLRIMSLKYQKGVSRNVVTRHVLKDIIYSLNKYGIKAIILKGAINFCENIYENWNLRSMEDLDILIKGR</sequence>
<dbReference type="InterPro" id="IPR039498">
    <property type="entry name" value="NTP_transf_5"/>
</dbReference>
<gene>
    <name evidence="1" type="ORF">S01H4_37175</name>
</gene>